<feature type="transmembrane region" description="Helical" evidence="6">
    <location>
        <begin position="475"/>
        <end position="497"/>
    </location>
</feature>
<evidence type="ECO:0000256" key="3">
    <source>
        <dbReference type="ARBA" id="ARBA00022692"/>
    </source>
</evidence>
<feature type="transmembrane region" description="Helical" evidence="6">
    <location>
        <begin position="86"/>
        <end position="104"/>
    </location>
</feature>
<organism evidence="7 8">
    <name type="scientific">Holothuria leucospilota</name>
    <name type="common">Black long sea cucumber</name>
    <name type="synonym">Mertensiothuria leucospilota</name>
    <dbReference type="NCBI Taxonomy" id="206669"/>
    <lineage>
        <taxon>Eukaryota</taxon>
        <taxon>Metazoa</taxon>
        <taxon>Echinodermata</taxon>
        <taxon>Eleutherozoa</taxon>
        <taxon>Echinozoa</taxon>
        <taxon>Holothuroidea</taxon>
        <taxon>Aspidochirotacea</taxon>
        <taxon>Aspidochirotida</taxon>
        <taxon>Holothuriidae</taxon>
        <taxon>Holothuria</taxon>
    </lineage>
</organism>
<dbReference type="CDD" id="cd01115">
    <property type="entry name" value="SLC13_permease"/>
    <property type="match status" value="1"/>
</dbReference>
<evidence type="ECO:0000256" key="5">
    <source>
        <dbReference type="ARBA" id="ARBA00023136"/>
    </source>
</evidence>
<feature type="transmembrane region" description="Helical" evidence="6">
    <location>
        <begin position="124"/>
        <end position="143"/>
    </location>
</feature>
<comment type="similarity">
    <text evidence="2">Belongs to the SLC13A/DASS transporter (TC 2.A.47) family. NADC subfamily.</text>
</comment>
<dbReference type="Proteomes" id="UP001152320">
    <property type="component" value="Chromosome 15"/>
</dbReference>
<feature type="transmembrane region" description="Helical" evidence="6">
    <location>
        <begin position="284"/>
        <end position="306"/>
    </location>
</feature>
<feature type="transmembrane region" description="Helical" evidence="6">
    <location>
        <begin position="567"/>
        <end position="590"/>
    </location>
</feature>
<keyword evidence="4 6" id="KW-1133">Transmembrane helix</keyword>
<proteinExistence type="inferred from homology"/>
<feature type="transmembrane region" description="Helical" evidence="6">
    <location>
        <begin position="41"/>
        <end position="74"/>
    </location>
</feature>
<dbReference type="GO" id="GO:0015556">
    <property type="term" value="F:C4-dicarboxylate transmembrane transporter activity"/>
    <property type="evidence" value="ECO:0007669"/>
    <property type="project" value="UniProtKB-ARBA"/>
</dbReference>
<feature type="transmembrane region" description="Helical" evidence="6">
    <location>
        <begin position="376"/>
        <end position="397"/>
    </location>
</feature>
<feature type="transmembrane region" description="Helical" evidence="6">
    <location>
        <begin position="18"/>
        <end position="35"/>
    </location>
</feature>
<reference evidence="7" key="1">
    <citation type="submission" date="2021-10" db="EMBL/GenBank/DDBJ databases">
        <title>Tropical sea cucumber genome reveals ecological adaptation and Cuvierian tubules defense mechanism.</title>
        <authorList>
            <person name="Chen T."/>
        </authorList>
    </citation>
    <scope>NUCLEOTIDE SEQUENCE</scope>
    <source>
        <strain evidence="7">Nanhai2018</strain>
        <tissue evidence="7">Muscle</tissue>
    </source>
</reference>
<protein>
    <submittedName>
        <fullName evidence="7">Solute carrier family 13 member 3</fullName>
    </submittedName>
</protein>
<sequence>MEIKTKQRAKYWFWNRQYYVVPIIPIIFCWLPIVVNNPIGYTAYTIIIMAFFWCLEIIPLAATSLLPMVLFPLFGVLKSDDVCRQYLKDTNVLFFGGLMVAIAIERWNLHRRIALKVLLVVGTKPVWLMFGFMSTTAFLSMWMSNTATTAMMIPIANAVLTQLADNPGEAVDETAEIEVNDATHEAVTVENGQENLGFQDSLDTDIEGKFEKDKDLEIVIAPQSEHSLQEQRKLQYQRMCKGITLCVPYAANIGGTATVTGTGPNLVLINQIDSLYGPEANVSFGTWMMLAFPGMLICLFLCWLWLQFVFLDSFKFWKQKLAQTKEQSIRARKVIQGQYDALGRMSFAEKAVLVHFVILIALWLTRDPKFVDGWAVIFKSGFVTDSTTVIAVCMFLFCFPSEPLGFMCRRVPEEIPRTREDKAVHKEEKTIPPLLNWRIVEQKMAWSVIFLLGGGAAMAEACKASGLSSWLGEQLAVFGSLSPGVMTLLISFIVAAFTEITSNTATATIFLPIFAELATSLGVNPLYIMIPATLACSYAFMLPVATPPNAIAFSHGTISVMDMARTGFILNIVCVLVANFTINTFGIWIFDVKSYPDWADPLVTTVAPTSSVINCTEYLQNMLTSGPN</sequence>
<dbReference type="PANTHER" id="PTHR10283">
    <property type="entry name" value="SOLUTE CARRIER FAMILY 13 MEMBER"/>
    <property type="match status" value="1"/>
</dbReference>
<dbReference type="GO" id="GO:0005886">
    <property type="term" value="C:plasma membrane"/>
    <property type="evidence" value="ECO:0007669"/>
    <property type="project" value="TreeGrafter"/>
</dbReference>
<evidence type="ECO:0000313" key="8">
    <source>
        <dbReference type="Proteomes" id="UP001152320"/>
    </source>
</evidence>
<keyword evidence="5 6" id="KW-0472">Membrane</keyword>
<feature type="transmembrane region" description="Helical" evidence="6">
    <location>
        <begin position="347"/>
        <end position="364"/>
    </location>
</feature>
<comment type="caution">
    <text evidence="7">The sequence shown here is derived from an EMBL/GenBank/DDBJ whole genome shotgun (WGS) entry which is preliminary data.</text>
</comment>
<comment type="subcellular location">
    <subcellularLocation>
        <location evidence="1">Membrane</location>
        <topology evidence="1">Multi-pass membrane protein</topology>
    </subcellularLocation>
</comment>
<keyword evidence="3 6" id="KW-0812">Transmembrane</keyword>
<feature type="transmembrane region" description="Helical" evidence="6">
    <location>
        <begin position="444"/>
        <end position="463"/>
    </location>
</feature>
<dbReference type="AlphaFoldDB" id="A0A9Q1BJZ8"/>
<keyword evidence="8" id="KW-1185">Reference proteome</keyword>
<dbReference type="Pfam" id="PF00939">
    <property type="entry name" value="Na_sulph_symp"/>
    <property type="match status" value="1"/>
</dbReference>
<dbReference type="EMBL" id="JAIZAY010000015">
    <property type="protein sequence ID" value="KAJ8028068.1"/>
    <property type="molecule type" value="Genomic_DNA"/>
</dbReference>
<dbReference type="InterPro" id="IPR001898">
    <property type="entry name" value="SLC13A/DASS"/>
</dbReference>
<dbReference type="OrthoDB" id="6493944at2759"/>
<gene>
    <name evidence="7" type="ORF">HOLleu_30200</name>
</gene>
<evidence type="ECO:0000313" key="7">
    <source>
        <dbReference type="EMBL" id="KAJ8028068.1"/>
    </source>
</evidence>
<dbReference type="PANTHER" id="PTHR10283:SF82">
    <property type="entry name" value="SOLUTE CARRIER FAMILY 13 MEMBER 2"/>
    <property type="match status" value="1"/>
</dbReference>
<evidence type="ECO:0000256" key="1">
    <source>
        <dbReference type="ARBA" id="ARBA00004141"/>
    </source>
</evidence>
<accession>A0A9Q1BJZ8</accession>
<evidence type="ECO:0000256" key="2">
    <source>
        <dbReference type="ARBA" id="ARBA00006772"/>
    </source>
</evidence>
<evidence type="ECO:0000256" key="6">
    <source>
        <dbReference type="SAM" id="Phobius"/>
    </source>
</evidence>
<name>A0A9Q1BJZ8_HOLLE</name>
<evidence type="ECO:0000256" key="4">
    <source>
        <dbReference type="ARBA" id="ARBA00022989"/>
    </source>
</evidence>
<dbReference type="GO" id="GO:0005310">
    <property type="term" value="F:dicarboxylic acid transmembrane transporter activity"/>
    <property type="evidence" value="ECO:0007669"/>
    <property type="project" value="UniProtKB-ARBA"/>
</dbReference>